<dbReference type="InterPro" id="IPR039272">
    <property type="entry name" value="CLEC16A/TT9"/>
</dbReference>
<sequence length="1752" mass="194335">MFSRYLYSRRGCSNSENSNGAISSPANAAVIPLSSVASSSPRPPTSSTKQRRRRQNERSNGERSSHEDASLQAAVAASTLEELRLALDRLEYLIAKVAPPSLVAPLFPLHTTFNEENKEKNKDGIVSQEEDVAIVSAYNGICTDDLPDGSSNASCDTKMIRYDNSYAAAAPGADEIDNAGEEAAVATATYSVQKKFDASTFTTATNTNNVNNNISNNYAKSDKCNKIGIFLQVEQTDEFEIIELLRRIAELVVLSERKAAKLMYNAASFAAVSDANKNVDDCDDVDDEARGNDDRVVGKDVGRSERVIMNSFDGGLATVGAEKRKTAGEGSRKTKVIHRHQRLDYNEDDASPFLAPFELFCERNSLAKIVEIVTGAAFSSQEPPPPPRPLQSGQQYVCDLEEPTNDIDDNEGRQRNHLLLFLPPISIATQALQSVSILIQNVSRATSLYFLLSNNVVNDLIRLPLDSYRLATREDLYSLMNDEEQQLARNSNKPTTKAIHPNHRQQSSQPEISELITHFVSFLKSLAMRMNAETVQFFLSFPDLNDKININPTPFSLTEEESELGYAFYNYEKLSTISRFQLTAKSGYERMVEFPLYARALEFCAYSDRCGQLQDPFIRVTAMNICMNILRLVTIHNNDDIGNTINCECRAADDFDGHEITEKGIDDEDGLNDCARAQRAYDVQDGQRPRKGHKRDERPKRHRHKPISIPTSTPTGFLHDDPPVLPIQDCITIAQFACRPARVSELISPLCMRLTSRLGQVEEFVRMLLEVDGEEENNENNDGNVYDTKLTATVTASLPAKKSLTLSWSPPPSKSIVTATKPSFQEAKKGGVGEETKQQSERDQQHATAAAETTRRRLRLHHSLHDLMADVQDELLLLDDLLKVGLISLNEQTIEMVLATFVYPMLLQPLLLLLLPQQMQDCSKTAVAAAGRRRKKTMTPQSSSHFSSPYEAAEISDSVGESTSIDITPSGIIGSNNTIDLAAAKTALYGLSLVFNTITNTTFRYLLLTALFHPLSASVVLSGEKCSDMVDSSGSQITLPKSSTKRCTRSSWYSGESTYLTDDSQSEVRTEANQVRKPSTKLNYPFQQDVANVYSFGTKTHRKHREDIDQVERNFGKKNKSSSNIVFDKNDNVGNARHQVFILAPGLLYLLQNASKTTYAGFKWEIGGLISNETDDTPSSYTITTRANPFRKVLFSLISGPSELVALQPLATAALQAAVMSADSSIIRMIMFSSMGDGRRDIDSSLISTSAALAPGENNCTNFGDEFVTETMKYLCKGVVNTHVMKDGWWTVKFNTVAAQTLMAVISNDHNYIRLASKIFANIRDEAAKILIRFPSRMDAKSWEEMENNIINEVDNINDTSNVMRLRTPMDKEHLDHWLLDRFFFDHADNSTSSVVENLCYLKEHTGSNDQFKERYRYGLEVLTTISMAATCALLCGNSPIVDNMAPDESLTLPFHYSTTWALACLYLDAFCVKLTKMCDDKKGMSSLLLPEPNVVVSQQKLSYISQTGTRSRVDNSQDLGSFSSLAHISSKFAIALLDDGDSLERRVDYNSNNTLPPVYGSVVELAGKAAFPCVCEVSRAFSNLFTGRTCISNEGIQWQSLYLVVVGRWAVLAEPGHSGTGVEGRVITSCRLACLAVKKDLAVSVNSRTPARRLLVAHASLDPHPPSLFLADSSPSSTMQHDRGGPNLGQNRLRIMRSRMDLWFEDETSASHACKIISNKIAKARTRRGARIKTALLTRYFYEKNDLVGKD</sequence>
<dbReference type="PANTHER" id="PTHR21481">
    <property type="entry name" value="PROTEIN CLEC16A"/>
    <property type="match status" value="1"/>
</dbReference>
<dbReference type="GO" id="GO:0006914">
    <property type="term" value="P:autophagy"/>
    <property type="evidence" value="ECO:0007669"/>
    <property type="project" value="UniProtKB-KW"/>
</dbReference>
<evidence type="ECO:0000256" key="1">
    <source>
        <dbReference type="ARBA" id="ARBA00023006"/>
    </source>
</evidence>
<evidence type="ECO:0000313" key="5">
    <source>
        <dbReference type="Proteomes" id="UP001530377"/>
    </source>
</evidence>
<feature type="domain" description="FPL" evidence="3">
    <location>
        <begin position="426"/>
        <end position="540"/>
    </location>
</feature>
<feature type="compositionally biased region" description="Basic and acidic residues" evidence="2">
    <location>
        <begin position="826"/>
        <end position="845"/>
    </location>
</feature>
<reference evidence="4 5" key="1">
    <citation type="submission" date="2024-10" db="EMBL/GenBank/DDBJ databases">
        <title>Updated reference genomes for cyclostephanoid diatoms.</title>
        <authorList>
            <person name="Roberts W.R."/>
            <person name="Alverson A.J."/>
        </authorList>
    </citation>
    <scope>NUCLEOTIDE SEQUENCE [LARGE SCALE GENOMIC DNA]</scope>
    <source>
        <strain evidence="4 5">AJA228-03</strain>
    </source>
</reference>
<dbReference type="Proteomes" id="UP001530377">
    <property type="component" value="Unassembled WGS sequence"/>
</dbReference>
<feature type="region of interest" description="Disordered" evidence="2">
    <location>
        <begin position="820"/>
        <end position="847"/>
    </location>
</feature>
<dbReference type="InterPro" id="IPR019155">
    <property type="entry name" value="CLEC16A/TT9_N"/>
</dbReference>
<evidence type="ECO:0000313" key="4">
    <source>
        <dbReference type="EMBL" id="KAL3816871.1"/>
    </source>
</evidence>
<dbReference type="Pfam" id="PF09758">
    <property type="entry name" value="FPL"/>
    <property type="match status" value="1"/>
</dbReference>
<evidence type="ECO:0000256" key="2">
    <source>
        <dbReference type="SAM" id="MobiDB-lite"/>
    </source>
</evidence>
<feature type="region of interest" description="Disordered" evidence="2">
    <location>
        <begin position="1"/>
        <end position="70"/>
    </location>
</feature>
<keyword evidence="5" id="KW-1185">Reference proteome</keyword>
<dbReference type="PANTHER" id="PTHR21481:SF0">
    <property type="entry name" value="PROTEIN CLEC16A"/>
    <property type="match status" value="1"/>
</dbReference>
<gene>
    <name evidence="4" type="ORF">ACHAXA_005243</name>
</gene>
<feature type="compositionally biased region" description="Basic and acidic residues" evidence="2">
    <location>
        <begin position="56"/>
        <end position="69"/>
    </location>
</feature>
<name>A0ABD3RXB5_9STRA</name>
<feature type="compositionally biased region" description="Polar residues" evidence="2">
    <location>
        <begin position="11"/>
        <end position="26"/>
    </location>
</feature>
<comment type="caution">
    <text evidence="4">The sequence shown here is derived from an EMBL/GenBank/DDBJ whole genome shotgun (WGS) entry which is preliminary data.</text>
</comment>
<keyword evidence="1" id="KW-0072">Autophagy</keyword>
<feature type="region of interest" description="Disordered" evidence="2">
    <location>
        <begin position="682"/>
        <end position="719"/>
    </location>
</feature>
<dbReference type="EMBL" id="JALLPB020000128">
    <property type="protein sequence ID" value="KAL3816871.1"/>
    <property type="molecule type" value="Genomic_DNA"/>
</dbReference>
<proteinExistence type="predicted"/>
<accession>A0ABD3RXB5</accession>
<organism evidence="4 5">
    <name type="scientific">Cyclostephanos tholiformis</name>
    <dbReference type="NCBI Taxonomy" id="382380"/>
    <lineage>
        <taxon>Eukaryota</taxon>
        <taxon>Sar</taxon>
        <taxon>Stramenopiles</taxon>
        <taxon>Ochrophyta</taxon>
        <taxon>Bacillariophyta</taxon>
        <taxon>Coscinodiscophyceae</taxon>
        <taxon>Thalassiosirophycidae</taxon>
        <taxon>Stephanodiscales</taxon>
        <taxon>Stephanodiscaceae</taxon>
        <taxon>Cyclostephanos</taxon>
    </lineage>
</organism>
<evidence type="ECO:0000259" key="3">
    <source>
        <dbReference type="Pfam" id="PF09758"/>
    </source>
</evidence>
<protein>
    <recommendedName>
        <fullName evidence="3">FPL domain-containing protein</fullName>
    </recommendedName>
</protein>